<gene>
    <name evidence="2" type="ORF">FKV23_09420</name>
</gene>
<dbReference type="KEGG" id="lyj:FKV23_09420"/>
<reference evidence="2 3" key="1">
    <citation type="submission" date="2019-06" db="EMBL/GenBank/DDBJ databases">
        <title>Lysobacter alkalisoli sp. nov. isolated from saline-alkali soil.</title>
        <authorList>
            <person name="Sun J.-Q."/>
            <person name="Xu L."/>
        </authorList>
    </citation>
    <scope>NUCLEOTIDE SEQUENCE [LARGE SCALE GENOMIC DNA]</scope>
    <source>
        <strain evidence="2 3">SJ-36</strain>
    </source>
</reference>
<keyword evidence="2" id="KW-0808">Transferase</keyword>
<dbReference type="Proteomes" id="UP000317199">
    <property type="component" value="Chromosome"/>
</dbReference>
<dbReference type="NCBIfam" id="NF037959">
    <property type="entry name" value="MFS_SpdSyn"/>
    <property type="match status" value="1"/>
</dbReference>
<sequence length="264" mass="29690">MKQQAGWGMWQRVKGLLALLRSHHEDVPPHLRKPVIRRRGRTTELQFARGVGQSRMLAAEPDRLLIDYTRTMMGALLLVPRPSRIGMVGLGGGSQAKFCYRHLPEADVEVMENNPHVIALRKRFRVPDDDARFRIVPGDAARLLQERCGRYDLLLVDGYDETGIPEALSTQRFYDDCRDSLATNGALAINLYCKDPQPHIEKLRRSFGKTRVAVVEEIRQSNRVAFAWVGTPAVDEVPALSPAGCVELAAEFVRLRGLGRRSRG</sequence>
<dbReference type="InterPro" id="IPR029063">
    <property type="entry name" value="SAM-dependent_MTases_sf"/>
</dbReference>
<dbReference type="PANTHER" id="PTHR43317:SF11">
    <property type="entry name" value="POLYAMINE AMINOPROPYLTRANSFERASE 2"/>
    <property type="match status" value="1"/>
</dbReference>
<dbReference type="GO" id="GO:0016740">
    <property type="term" value="F:transferase activity"/>
    <property type="evidence" value="ECO:0007669"/>
    <property type="project" value="UniProtKB-KW"/>
</dbReference>
<protein>
    <submittedName>
        <fullName evidence="2">Transferase</fullName>
    </submittedName>
</protein>
<dbReference type="OrthoDB" id="117774at2"/>
<name>A0A514BSJ0_9GAMM</name>
<dbReference type="RefSeq" id="WP_141623620.1">
    <property type="nucleotide sequence ID" value="NZ_CP041242.1"/>
</dbReference>
<dbReference type="SUPFAM" id="SSF53335">
    <property type="entry name" value="S-adenosyl-L-methionine-dependent methyltransferases"/>
    <property type="match status" value="1"/>
</dbReference>
<dbReference type="PANTHER" id="PTHR43317">
    <property type="entry name" value="THERMOSPERMINE SYNTHASE ACAULIS5"/>
    <property type="match status" value="1"/>
</dbReference>
<dbReference type="CDD" id="cd02440">
    <property type="entry name" value="AdoMet_MTases"/>
    <property type="match status" value="1"/>
</dbReference>
<organism evidence="2 3">
    <name type="scientific">Marilutibacter alkalisoli</name>
    <dbReference type="NCBI Taxonomy" id="2591633"/>
    <lineage>
        <taxon>Bacteria</taxon>
        <taxon>Pseudomonadati</taxon>
        <taxon>Pseudomonadota</taxon>
        <taxon>Gammaproteobacteria</taxon>
        <taxon>Lysobacterales</taxon>
        <taxon>Lysobacteraceae</taxon>
        <taxon>Marilutibacter</taxon>
    </lineage>
</organism>
<keyword evidence="3" id="KW-1185">Reference proteome</keyword>
<accession>A0A514BSJ0</accession>
<keyword evidence="1" id="KW-0620">Polyamine biosynthesis</keyword>
<evidence type="ECO:0000256" key="1">
    <source>
        <dbReference type="ARBA" id="ARBA00023115"/>
    </source>
</evidence>
<dbReference type="GO" id="GO:0006596">
    <property type="term" value="P:polyamine biosynthetic process"/>
    <property type="evidence" value="ECO:0007669"/>
    <property type="project" value="UniProtKB-KW"/>
</dbReference>
<dbReference type="Gene3D" id="3.40.50.150">
    <property type="entry name" value="Vaccinia Virus protein VP39"/>
    <property type="match status" value="1"/>
</dbReference>
<proteinExistence type="predicted"/>
<evidence type="ECO:0000313" key="2">
    <source>
        <dbReference type="EMBL" id="QDH70285.1"/>
    </source>
</evidence>
<dbReference type="EMBL" id="CP041242">
    <property type="protein sequence ID" value="QDH70285.1"/>
    <property type="molecule type" value="Genomic_DNA"/>
</dbReference>
<evidence type="ECO:0000313" key="3">
    <source>
        <dbReference type="Proteomes" id="UP000317199"/>
    </source>
</evidence>
<dbReference type="AlphaFoldDB" id="A0A514BSJ0"/>